<dbReference type="OrthoDB" id="3649991at2759"/>
<sequence>MAGNSKAQEALQDAEASAAPPPPYKERASIVTETDDFQIIDEQDCYPEDEKRPIEGSNTTPHPEEKIPVDMPMRTPSMLKEKGPVYPPRPSKEVASAEDQQVELQLEDSKPLPYPPRPSKGDVAKEEIAKAEQQQVAATPEDSKPLLSAEDEKAALKVHFASEEEETPPPMPRRPSASRFSEDFSRSEKSANMPPPVQHTVPQQSNELPLEYTFTWHRPILDFPSLHVTPTPNVPIHSNSPSMPSTTSWKLIYTSKYQAGLHRYGLTQTTSSPEEGSVPQMTEYPFRQVASYKFPDFIIPGTNSGVKVLFEPHEEELARLGNLAHGLSPVAEHEEKESKKEKKKDKKNKRSSSSGSSQVQKFMQCTGWLSTKYTMEIPVLGHMQATFKTIPKPRTSSTAVAPGPINNYAPPPAPQHPYGNTNTVENPLHRTPSPYPTNNAASSDANNIRLVTIGDLIDQARAKIADETFTPYPQHHLIVEFDGREVATYQRAAPWAKTSGKLIINKPEIGQVYLTPEFIEGIIIATVAMAGMQERIGLASGLMEAMAAAGEGVRDGVVGSSGSPNGAGANGGMMGRGREEWRKLVEEWKRRNQNRAGGGMDWRVWNYYGNGNGQQQQQQQERPRGGVYLPQHEGHVVGSEIFDDGLGGVLTPAERDAARREQMAWDAERARANRQVHFASPPETSPQATTPNPGQQNAWSEGAQKWEEKPKVVYA</sequence>
<feature type="compositionally biased region" description="Low complexity" evidence="1">
    <location>
        <begin position="557"/>
        <end position="567"/>
    </location>
</feature>
<keyword evidence="5" id="KW-1185">Reference proteome</keyword>
<reference evidence="2 4" key="1">
    <citation type="submission" date="2015-10" db="EMBL/GenBank/DDBJ databases">
        <title>The cercosporin biosynthetic gene cluster was horizontally transferred to several fungal lineages and shown to be expanded in Cercospora beticola based on microsynteny with recipient genomes.</title>
        <authorList>
            <person name="De Jonge R."/>
            <person name="Ebert M.K."/>
            <person name="Suttle J.C."/>
            <person name="Jurick Ii W.M."/>
            <person name="Secor G.A."/>
            <person name="Thomma B.P."/>
            <person name="Van De Peer Y."/>
            <person name="Bolton M.D."/>
        </authorList>
    </citation>
    <scope>NUCLEOTIDE SEQUENCE [LARGE SCALE GENOMIC DNA]</scope>
    <source>
        <strain evidence="2 4">09-40</strain>
    </source>
</reference>
<feature type="compositionally biased region" description="Basic and acidic residues" evidence="1">
    <location>
        <begin position="119"/>
        <end position="130"/>
    </location>
</feature>
<name>A0A2G5HZL5_CERBT</name>
<evidence type="ECO:0000313" key="2">
    <source>
        <dbReference type="EMBL" id="PIA97978.1"/>
    </source>
</evidence>
<evidence type="ECO:0000313" key="3">
    <source>
        <dbReference type="EMBL" id="WPA98121.1"/>
    </source>
</evidence>
<feature type="region of interest" description="Disordered" evidence="1">
    <location>
        <begin position="326"/>
        <end position="360"/>
    </location>
</feature>
<protein>
    <submittedName>
        <fullName evidence="2">Uncharacterized protein</fullName>
    </submittedName>
</protein>
<feature type="region of interest" description="Disordered" evidence="1">
    <location>
        <begin position="1"/>
        <end position="203"/>
    </location>
</feature>
<evidence type="ECO:0000256" key="1">
    <source>
        <dbReference type="SAM" id="MobiDB-lite"/>
    </source>
</evidence>
<dbReference type="AlphaFoldDB" id="A0A2G5HZL5"/>
<gene>
    <name evidence="2" type="ORF">CB0940_05560</name>
    <name evidence="3" type="ORF">RHO25_002732</name>
</gene>
<evidence type="ECO:0000313" key="5">
    <source>
        <dbReference type="Proteomes" id="UP001302367"/>
    </source>
</evidence>
<feature type="compositionally biased region" description="Basic residues" evidence="1">
    <location>
        <begin position="341"/>
        <end position="350"/>
    </location>
</feature>
<feature type="region of interest" description="Disordered" evidence="1">
    <location>
        <begin position="391"/>
        <end position="415"/>
    </location>
</feature>
<dbReference type="Proteomes" id="UP001302367">
    <property type="component" value="Chromosome 2"/>
</dbReference>
<reference evidence="3 5" key="2">
    <citation type="submission" date="2023-09" db="EMBL/GenBank/DDBJ databases">
        <title>Complete-Gapless Cercospora beticola genome.</title>
        <authorList>
            <person name="Wyatt N.A."/>
            <person name="Spanner R.E."/>
            <person name="Bolton M.D."/>
        </authorList>
    </citation>
    <scope>NUCLEOTIDE SEQUENCE [LARGE SCALE GENOMIC DNA]</scope>
    <source>
        <strain evidence="3">Cb09-40</strain>
    </source>
</reference>
<organism evidence="2 4">
    <name type="scientific">Cercospora beticola</name>
    <name type="common">Sugarbeet leaf spot fungus</name>
    <dbReference type="NCBI Taxonomy" id="122368"/>
    <lineage>
        <taxon>Eukaryota</taxon>
        <taxon>Fungi</taxon>
        <taxon>Dikarya</taxon>
        <taxon>Ascomycota</taxon>
        <taxon>Pezizomycotina</taxon>
        <taxon>Dothideomycetes</taxon>
        <taxon>Dothideomycetidae</taxon>
        <taxon>Mycosphaerellales</taxon>
        <taxon>Mycosphaerellaceae</taxon>
        <taxon>Cercospora</taxon>
    </lineage>
</organism>
<dbReference type="EMBL" id="CP134185">
    <property type="protein sequence ID" value="WPA98121.1"/>
    <property type="molecule type" value="Genomic_DNA"/>
</dbReference>
<proteinExistence type="predicted"/>
<feature type="region of interest" description="Disordered" evidence="1">
    <location>
        <begin position="671"/>
        <end position="715"/>
    </location>
</feature>
<feature type="region of interest" description="Disordered" evidence="1">
    <location>
        <begin position="557"/>
        <end position="576"/>
    </location>
</feature>
<feature type="compositionally biased region" description="Acidic residues" evidence="1">
    <location>
        <begin position="33"/>
        <end position="47"/>
    </location>
</feature>
<evidence type="ECO:0000313" key="4">
    <source>
        <dbReference type="Proteomes" id="UP000230605"/>
    </source>
</evidence>
<accession>A0A2G5HZL5</accession>
<feature type="compositionally biased region" description="Basic and acidic residues" evidence="1">
    <location>
        <begin position="704"/>
        <end position="715"/>
    </location>
</feature>
<feature type="compositionally biased region" description="Basic and acidic residues" evidence="1">
    <location>
        <begin position="331"/>
        <end position="340"/>
    </location>
</feature>
<dbReference type="Proteomes" id="UP000230605">
    <property type="component" value="Chromosome 2"/>
</dbReference>
<feature type="compositionally biased region" description="Polar residues" evidence="1">
    <location>
        <begin position="685"/>
        <end position="699"/>
    </location>
</feature>
<feature type="compositionally biased region" description="Basic and acidic residues" evidence="1">
    <location>
        <begin position="180"/>
        <end position="189"/>
    </location>
</feature>
<dbReference type="EMBL" id="LKMD01000102">
    <property type="protein sequence ID" value="PIA97978.1"/>
    <property type="molecule type" value="Genomic_DNA"/>
</dbReference>